<accession>A0A6C1EG45</accession>
<dbReference type="GO" id="GO:0005634">
    <property type="term" value="C:nucleus"/>
    <property type="evidence" value="ECO:0007669"/>
    <property type="project" value="UniProtKB-SubCell"/>
</dbReference>
<feature type="domain" description="Xylanolytic transcriptional activator regulatory" evidence="4">
    <location>
        <begin position="242"/>
        <end position="318"/>
    </location>
</feature>
<evidence type="ECO:0000256" key="3">
    <source>
        <dbReference type="ARBA" id="ARBA00023242"/>
    </source>
</evidence>
<dbReference type="AlphaFoldDB" id="A0A6C1EG45"/>
<evidence type="ECO:0000256" key="1">
    <source>
        <dbReference type="ARBA" id="ARBA00004123"/>
    </source>
</evidence>
<protein>
    <recommendedName>
        <fullName evidence="4">Xylanolytic transcriptional activator regulatory domain-containing protein</fullName>
    </recommendedName>
</protein>
<comment type="subcellular location">
    <subcellularLocation>
        <location evidence="1">Nucleus</location>
    </subcellularLocation>
</comment>
<dbReference type="PANTHER" id="PTHR31405">
    <property type="entry name" value="TRANSCRIPTION FACTOR PDR8-RELATED"/>
    <property type="match status" value="1"/>
</dbReference>
<reference evidence="5 6" key="1">
    <citation type="journal article" date="2019" name="BMC Genomics">
        <title>Chromosome level assembly and comparative genome analysis confirm lager-brewing yeasts originated from a single hybridization.</title>
        <authorList>
            <person name="Salazar A.N."/>
            <person name="Gorter de Vries A.R."/>
            <person name="van den Broek M."/>
            <person name="Brouwers N."/>
            <person name="de la Torre Cortes P."/>
            <person name="Kuijpers N.G.A."/>
            <person name="Daran J.G."/>
            <person name="Abeel T."/>
        </authorList>
    </citation>
    <scope>NUCLEOTIDE SEQUENCE [LARGE SCALE GENOMIC DNA]</scope>
    <source>
        <strain evidence="5 6">CBS 1483</strain>
    </source>
</reference>
<dbReference type="SMART" id="SM00906">
    <property type="entry name" value="Fungal_trans"/>
    <property type="match status" value="1"/>
</dbReference>
<sequence>MACRIEELESHITKQSDADTQEEKNPLYNMRYLSSKHNRHIIYGPTSYRAILATQTNTFAKYREEIWNVLKLRRNSWKREHHYSTLSEISSIETTSQNSNSRSVVESLCESLPTYEAFRQHLIDFFASDFYHSYQIVNEQKVLKNLQDCFVKGPKNSKTGCHAIIALNLDTKKNYYKVGVMTAIMCLISHPSKVLEAVETFHKVLISFVSAKVFYIERVEFLFLRYLYINVAGLDGGDQSHCIFLHGLTIDTAIYMGLNEDLRRLFMEKVYSIEEIPYLERLWLWILFTDVKISLSTGIPPRISDAFVDKVRLENYSLKNDILLYKTTLKLRSIMEQIHAHKISPNNIPLIIQDLKSFTMDVFKPLNFYLDISNVDGSELTELQLWHVTLHMLASLSNLHTLTCQDYNPIILNASILAPLNTLQLCFKILEGYFELDDGSLPPASAYFSQKWPHLNNALFVFYMGSFRSLIQIYTIFLQRMENKSVQLFMQTNMSSNQNICFGDIEGPHDGCISLRTAFKEMKKIFDTFHQERSRRLTQIWQNSYYFSIIISMEKIGRRVFGKAIQNIDDKRVIEESTSKDNLTTILNDSEELLMEFSRSFTEDILGPSDDFFDTAICGWNDFEDFFF</sequence>
<dbReference type="PANTHER" id="PTHR31405:SF8">
    <property type="entry name" value="TRANSCRIPTION FACTOR PDR8-RELATED"/>
    <property type="match status" value="1"/>
</dbReference>
<keyword evidence="3" id="KW-0539">Nucleus</keyword>
<evidence type="ECO:0000259" key="4">
    <source>
        <dbReference type="SMART" id="SM00906"/>
    </source>
</evidence>
<dbReference type="GO" id="GO:0008270">
    <property type="term" value="F:zinc ion binding"/>
    <property type="evidence" value="ECO:0007669"/>
    <property type="project" value="InterPro"/>
</dbReference>
<evidence type="ECO:0000256" key="2">
    <source>
        <dbReference type="ARBA" id="ARBA00022833"/>
    </source>
</evidence>
<gene>
    <name evidence="5" type="ORF">GRS66_010533</name>
</gene>
<dbReference type="GO" id="GO:0003677">
    <property type="term" value="F:DNA binding"/>
    <property type="evidence" value="ECO:0007669"/>
    <property type="project" value="InterPro"/>
</dbReference>
<evidence type="ECO:0000313" key="5">
    <source>
        <dbReference type="EMBL" id="QID87841.1"/>
    </source>
</evidence>
<keyword evidence="2" id="KW-0862">Zinc</keyword>
<dbReference type="EMBL" id="CP049012">
    <property type="protein sequence ID" value="QID87841.1"/>
    <property type="molecule type" value="Genomic_DNA"/>
</dbReference>
<name>A0A6C1EG45_SACPS</name>
<dbReference type="Pfam" id="PF04082">
    <property type="entry name" value="Fungal_trans"/>
    <property type="match status" value="1"/>
</dbReference>
<organism evidence="5 6">
    <name type="scientific">Saccharomyces pastorianus</name>
    <name type="common">Lager yeast</name>
    <name type="synonym">Saccharomyces cerevisiae x Saccharomyces eubayanus</name>
    <dbReference type="NCBI Taxonomy" id="27292"/>
    <lineage>
        <taxon>Eukaryota</taxon>
        <taxon>Fungi</taxon>
        <taxon>Dikarya</taxon>
        <taxon>Ascomycota</taxon>
        <taxon>Saccharomycotina</taxon>
        <taxon>Saccharomycetes</taxon>
        <taxon>Saccharomycetales</taxon>
        <taxon>Saccharomycetaceae</taxon>
        <taxon>Saccharomyces</taxon>
    </lineage>
</organism>
<proteinExistence type="predicted"/>
<dbReference type="InterPro" id="IPR007219">
    <property type="entry name" value="XnlR_reg_dom"/>
</dbReference>
<dbReference type="GO" id="GO:0006351">
    <property type="term" value="P:DNA-templated transcription"/>
    <property type="evidence" value="ECO:0007669"/>
    <property type="project" value="InterPro"/>
</dbReference>
<dbReference type="Proteomes" id="UP000501346">
    <property type="component" value="Chromosome SeXV-SeVIII"/>
</dbReference>
<evidence type="ECO:0000313" key="6">
    <source>
        <dbReference type="Proteomes" id="UP000501346"/>
    </source>
</evidence>
<keyword evidence="6" id="KW-1185">Reference proteome</keyword>
<dbReference type="OrthoDB" id="4356994at2759"/>
<dbReference type="InterPro" id="IPR052693">
    <property type="entry name" value="Yeast_MDR_Regulatory"/>
</dbReference>
<dbReference type="CDD" id="cd12148">
    <property type="entry name" value="fungal_TF_MHR"/>
    <property type="match status" value="1"/>
</dbReference>